<dbReference type="InterPro" id="IPR004276">
    <property type="entry name" value="GlycoTrans_28_N"/>
</dbReference>
<feature type="domain" description="Glycosyltransferase family 28 N-terminal" evidence="1">
    <location>
        <begin position="3"/>
        <end position="83"/>
    </location>
</feature>
<evidence type="ECO:0000313" key="3">
    <source>
        <dbReference type="EMBL" id="NEE03902.1"/>
    </source>
</evidence>
<dbReference type="PANTHER" id="PTHR48050:SF13">
    <property type="entry name" value="STEROL 3-BETA-GLUCOSYLTRANSFERASE UGT80A2"/>
    <property type="match status" value="1"/>
</dbReference>
<dbReference type="InterPro" id="IPR010610">
    <property type="entry name" value="EryCIII-like_C"/>
</dbReference>
<dbReference type="Pfam" id="PF03033">
    <property type="entry name" value="Glyco_transf_28"/>
    <property type="match status" value="1"/>
</dbReference>
<keyword evidence="3" id="KW-0808">Transferase</keyword>
<evidence type="ECO:0000259" key="2">
    <source>
        <dbReference type="Pfam" id="PF06722"/>
    </source>
</evidence>
<dbReference type="Proteomes" id="UP000475214">
    <property type="component" value="Unassembled WGS sequence"/>
</dbReference>
<dbReference type="GO" id="GO:0033072">
    <property type="term" value="P:vancomycin biosynthetic process"/>
    <property type="evidence" value="ECO:0007669"/>
    <property type="project" value="UniProtKB-ARBA"/>
</dbReference>
<dbReference type="AlphaFoldDB" id="A0A6L9SHK1"/>
<dbReference type="CDD" id="cd03784">
    <property type="entry name" value="GT1_Gtf-like"/>
    <property type="match status" value="1"/>
</dbReference>
<name>A0A6L9SHK1_9ACTN</name>
<dbReference type="GO" id="GO:0016758">
    <property type="term" value="F:hexosyltransferase activity"/>
    <property type="evidence" value="ECO:0007669"/>
    <property type="project" value="InterPro"/>
</dbReference>
<dbReference type="GO" id="GO:0008194">
    <property type="term" value="F:UDP-glycosyltransferase activity"/>
    <property type="evidence" value="ECO:0007669"/>
    <property type="project" value="InterPro"/>
</dbReference>
<gene>
    <name evidence="3" type="ORF">G1H10_27415</name>
</gene>
<comment type="caution">
    <text evidence="3">The sequence shown here is derived from an EMBL/GenBank/DDBJ whole genome shotgun (WGS) entry which is preliminary data.</text>
</comment>
<organism evidence="3 4">
    <name type="scientific">Phytoactinopolyspora halotolerans</name>
    <dbReference type="NCBI Taxonomy" id="1981512"/>
    <lineage>
        <taxon>Bacteria</taxon>
        <taxon>Bacillati</taxon>
        <taxon>Actinomycetota</taxon>
        <taxon>Actinomycetes</taxon>
        <taxon>Jiangellales</taxon>
        <taxon>Jiangellaceae</taxon>
        <taxon>Phytoactinopolyspora</taxon>
    </lineage>
</organism>
<proteinExistence type="predicted"/>
<feature type="domain" description="Erythromycin biosynthesis protein CIII-like C-terminal" evidence="2">
    <location>
        <begin position="282"/>
        <end position="412"/>
    </location>
</feature>
<dbReference type="Pfam" id="PF06722">
    <property type="entry name" value="EryCIII-like_C"/>
    <property type="match status" value="1"/>
</dbReference>
<sequence>MKVLMITTGSRGDVQPFIALAKALEKHGHSTILAASASSQPLSREHGLSIHPLDDGIMNIITERKAPPFENNILAKARASVRLIQYYSRQVSQVLEGIENAAEPGIDAVVYRADTPGGFDIAEWLGIRPIQVCICPTRVPTRSFPDPLFPYRIPKRFNRLSYTLSHMTSSRILFEILNRRAVSKWRRKRLSFPRRPFHGSHSSRTAGTRITTLQALSSCIMPPPRDYPPWVHATGFWVAGVPSSWQPSEELLDFLANGEDAPIYIGFGSMVGTDPEGTTRAILKAIGTLNIRAILTVGWGGIRRTEQTDNRILFVDDVPLEWLFPRVRLAAHHGGVGTVSAALRAGIPQVVMPFIEDQFFYARRLHDLGVAPDPLPQHALTPQKLAKVVREALEDNSIFMHAERLRRHVQAEEGADGAVRIIESIIN</sequence>
<evidence type="ECO:0000259" key="1">
    <source>
        <dbReference type="Pfam" id="PF03033"/>
    </source>
</evidence>
<dbReference type="GO" id="GO:0005975">
    <property type="term" value="P:carbohydrate metabolic process"/>
    <property type="evidence" value="ECO:0007669"/>
    <property type="project" value="InterPro"/>
</dbReference>
<evidence type="ECO:0000313" key="4">
    <source>
        <dbReference type="Proteomes" id="UP000475214"/>
    </source>
</evidence>
<dbReference type="SUPFAM" id="SSF53756">
    <property type="entry name" value="UDP-Glycosyltransferase/glycogen phosphorylase"/>
    <property type="match status" value="1"/>
</dbReference>
<dbReference type="PANTHER" id="PTHR48050">
    <property type="entry name" value="STEROL 3-BETA-GLUCOSYLTRANSFERASE"/>
    <property type="match status" value="1"/>
</dbReference>
<accession>A0A6L9SHK1</accession>
<dbReference type="InterPro" id="IPR002213">
    <property type="entry name" value="UDP_glucos_trans"/>
</dbReference>
<dbReference type="Gene3D" id="3.40.50.2000">
    <property type="entry name" value="Glycogen Phosphorylase B"/>
    <property type="match status" value="2"/>
</dbReference>
<dbReference type="FunFam" id="3.40.50.2000:FF:000009">
    <property type="entry name" value="Sterol 3-beta-glucosyltransferase UGT80A2"/>
    <property type="match status" value="1"/>
</dbReference>
<dbReference type="InterPro" id="IPR050426">
    <property type="entry name" value="Glycosyltransferase_28"/>
</dbReference>
<dbReference type="EMBL" id="JAAGOA010000027">
    <property type="protein sequence ID" value="NEE03902.1"/>
    <property type="molecule type" value="Genomic_DNA"/>
</dbReference>
<reference evidence="3 4" key="1">
    <citation type="submission" date="2020-02" db="EMBL/GenBank/DDBJ databases">
        <authorList>
            <person name="Li X.-J."/>
            <person name="Han X.-M."/>
        </authorList>
    </citation>
    <scope>NUCLEOTIDE SEQUENCE [LARGE SCALE GENOMIC DNA]</scope>
    <source>
        <strain evidence="3 4">CCTCC AB 2017055</strain>
    </source>
</reference>
<keyword evidence="4" id="KW-1185">Reference proteome</keyword>
<protein>
    <submittedName>
        <fullName evidence="3">Glycosyltransferase family 1 protein</fullName>
    </submittedName>
</protein>